<evidence type="ECO:0000313" key="2">
    <source>
        <dbReference type="EMBL" id="BBB92597.1"/>
    </source>
</evidence>
<protein>
    <submittedName>
        <fullName evidence="2">Cyclic di-GMP phosphodiesterase response regulator RpfG</fullName>
        <ecNumber evidence="2">3.1.4.52</ecNumber>
    </submittedName>
</protein>
<name>A0A348ANE9_9FIRM</name>
<gene>
    <name evidence="2" type="primary">rpfG_13</name>
    <name evidence="2" type="ORF">MAMMFC1_03292</name>
</gene>
<dbReference type="EMBL" id="AP018449">
    <property type="protein sequence ID" value="BBB92597.1"/>
    <property type="molecule type" value="Genomic_DNA"/>
</dbReference>
<dbReference type="GO" id="GO:0071111">
    <property type="term" value="F:cyclic-guanylate-specific phosphodiesterase activity"/>
    <property type="evidence" value="ECO:0007669"/>
    <property type="project" value="UniProtKB-EC"/>
</dbReference>
<keyword evidence="3" id="KW-1185">Reference proteome</keyword>
<dbReference type="OrthoDB" id="9804747at2"/>
<dbReference type="SMART" id="SM00471">
    <property type="entry name" value="HDc"/>
    <property type="match status" value="1"/>
</dbReference>
<dbReference type="NCBIfam" id="TIGR00277">
    <property type="entry name" value="HDIG"/>
    <property type="match status" value="1"/>
</dbReference>
<dbReference type="InterPro" id="IPR006675">
    <property type="entry name" value="HDIG_dom"/>
</dbReference>
<evidence type="ECO:0000259" key="1">
    <source>
        <dbReference type="PROSITE" id="PS51832"/>
    </source>
</evidence>
<sequence>MLNCFTQEDLHEIVEALTTALDAKNPFMCGHSERVAELSLLLATGMGLSLAEQTRIHIGAHLHDVGKIGVPDMILNKSGKLTEAEFALIRQHPEIGDKIVGKVQVLQSVADIVRHHHERFDGNGYPDRLSGEKISLGARIVAVADAFDAMTSTRTYRPALSFNVTMNEMRRCRGSQFDPDVVDALITLAAKGKLLAGGTGLCQEIQEITVGF</sequence>
<dbReference type="AlphaFoldDB" id="A0A348ANE9"/>
<dbReference type="InterPro" id="IPR037522">
    <property type="entry name" value="HD_GYP_dom"/>
</dbReference>
<keyword evidence="2" id="KW-0378">Hydrolase</keyword>
<dbReference type="Proteomes" id="UP000276437">
    <property type="component" value="Chromosome"/>
</dbReference>
<dbReference type="PANTHER" id="PTHR43155">
    <property type="entry name" value="CYCLIC DI-GMP PHOSPHODIESTERASE PA4108-RELATED"/>
    <property type="match status" value="1"/>
</dbReference>
<dbReference type="KEGG" id="mana:MAMMFC1_03292"/>
<dbReference type="Gene3D" id="1.10.3210.10">
    <property type="entry name" value="Hypothetical protein af1432"/>
    <property type="match status" value="1"/>
</dbReference>
<evidence type="ECO:0000313" key="3">
    <source>
        <dbReference type="Proteomes" id="UP000276437"/>
    </source>
</evidence>
<dbReference type="CDD" id="cd00077">
    <property type="entry name" value="HDc"/>
    <property type="match status" value="1"/>
</dbReference>
<feature type="domain" description="HD-GYP" evidence="1">
    <location>
        <begin position="6"/>
        <end position="201"/>
    </location>
</feature>
<accession>A0A348ANE9</accession>
<dbReference type="Pfam" id="PF13487">
    <property type="entry name" value="HD_5"/>
    <property type="match status" value="1"/>
</dbReference>
<dbReference type="RefSeq" id="WP_126309540.1">
    <property type="nucleotide sequence ID" value="NZ_AP018449.1"/>
</dbReference>
<proteinExistence type="predicted"/>
<dbReference type="PROSITE" id="PS51832">
    <property type="entry name" value="HD_GYP"/>
    <property type="match status" value="1"/>
</dbReference>
<dbReference type="PANTHER" id="PTHR43155:SF2">
    <property type="entry name" value="CYCLIC DI-GMP PHOSPHODIESTERASE PA4108"/>
    <property type="match status" value="1"/>
</dbReference>
<dbReference type="InterPro" id="IPR003607">
    <property type="entry name" value="HD/PDEase_dom"/>
</dbReference>
<dbReference type="SUPFAM" id="SSF109604">
    <property type="entry name" value="HD-domain/PDEase-like"/>
    <property type="match status" value="1"/>
</dbReference>
<dbReference type="EC" id="3.1.4.52" evidence="2"/>
<organism evidence="2 3">
    <name type="scientific">Methylomusa anaerophila</name>
    <dbReference type="NCBI Taxonomy" id="1930071"/>
    <lineage>
        <taxon>Bacteria</taxon>
        <taxon>Bacillati</taxon>
        <taxon>Bacillota</taxon>
        <taxon>Negativicutes</taxon>
        <taxon>Selenomonadales</taxon>
        <taxon>Sporomusaceae</taxon>
        <taxon>Methylomusa</taxon>
    </lineage>
</organism>
<reference evidence="2 3" key="1">
    <citation type="journal article" date="2018" name="Int. J. Syst. Evol. Microbiol.">
        <title>Methylomusa anaerophila gen. nov., sp. nov., an anaerobic methanol-utilizing bacterium isolated from a microbial fuel cell.</title>
        <authorList>
            <person name="Amano N."/>
            <person name="Yamamuro A."/>
            <person name="Miyahara M."/>
            <person name="Kouzuma A."/>
            <person name="Abe T."/>
            <person name="Watanabe K."/>
        </authorList>
    </citation>
    <scope>NUCLEOTIDE SEQUENCE [LARGE SCALE GENOMIC DNA]</scope>
    <source>
        <strain evidence="2 3">MMFC1</strain>
    </source>
</reference>